<dbReference type="RefSeq" id="WP_245897861.1">
    <property type="nucleotide sequence ID" value="NZ_OMOJ01000005.1"/>
</dbReference>
<keyword evidence="2" id="KW-1185">Reference proteome</keyword>
<organism evidence="1 2">
    <name type="scientific">Pseudoprimorskyibacter insulae</name>
    <dbReference type="NCBI Taxonomy" id="1695997"/>
    <lineage>
        <taxon>Bacteria</taxon>
        <taxon>Pseudomonadati</taxon>
        <taxon>Pseudomonadota</taxon>
        <taxon>Alphaproteobacteria</taxon>
        <taxon>Rhodobacterales</taxon>
        <taxon>Paracoccaceae</taxon>
        <taxon>Pseudoprimorskyibacter</taxon>
    </lineage>
</organism>
<accession>A0A2R8AXJ9</accession>
<sequence length="52" mass="6028">MQIVETLRARIARHRQYSRTLSELKSLPMSIKTDLEILGREEQLARKAVYGA</sequence>
<evidence type="ECO:0000313" key="1">
    <source>
        <dbReference type="EMBL" id="SPF80762.1"/>
    </source>
</evidence>
<name>A0A2R8AXJ9_9RHOB</name>
<dbReference type="Proteomes" id="UP000244904">
    <property type="component" value="Unassembled WGS sequence"/>
</dbReference>
<dbReference type="AlphaFoldDB" id="A0A2R8AXJ9"/>
<evidence type="ECO:0000313" key="2">
    <source>
        <dbReference type="Proteomes" id="UP000244904"/>
    </source>
</evidence>
<protein>
    <recommendedName>
        <fullName evidence="3">DUF1127 domain-containing protein</fullName>
    </recommendedName>
</protein>
<reference evidence="2" key="1">
    <citation type="submission" date="2018-03" db="EMBL/GenBank/DDBJ databases">
        <authorList>
            <person name="Rodrigo-Torres L."/>
            <person name="Arahal R. D."/>
            <person name="Lucena T."/>
        </authorList>
    </citation>
    <scope>NUCLEOTIDE SEQUENCE [LARGE SCALE GENOMIC DNA]</scope>
    <source>
        <strain evidence="2">CECT 8871</strain>
    </source>
</reference>
<evidence type="ECO:0008006" key="3">
    <source>
        <dbReference type="Google" id="ProtNLM"/>
    </source>
</evidence>
<dbReference type="EMBL" id="OMOJ01000005">
    <property type="protein sequence ID" value="SPF80762.1"/>
    <property type="molecule type" value="Genomic_DNA"/>
</dbReference>
<proteinExistence type="predicted"/>
<gene>
    <name evidence="1" type="ORF">PRI8871_02574</name>
</gene>